<evidence type="ECO:0000313" key="2">
    <source>
        <dbReference type="Proteomes" id="UP000198867"/>
    </source>
</evidence>
<organism evidence="1 2">
    <name type="scientific">Mycetocola miduiensis</name>
    <dbReference type="NCBI Taxonomy" id="995034"/>
    <lineage>
        <taxon>Bacteria</taxon>
        <taxon>Bacillati</taxon>
        <taxon>Actinomycetota</taxon>
        <taxon>Actinomycetes</taxon>
        <taxon>Micrococcales</taxon>
        <taxon>Microbacteriaceae</taxon>
        <taxon>Mycetocola</taxon>
    </lineage>
</organism>
<keyword evidence="2" id="KW-1185">Reference proteome</keyword>
<feature type="non-terminal residue" evidence="1">
    <location>
        <position position="110"/>
    </location>
</feature>
<accession>A0A1I5C1J6</accession>
<protein>
    <submittedName>
        <fullName evidence="1">Uncharacterized protein</fullName>
    </submittedName>
</protein>
<dbReference type="AlphaFoldDB" id="A0A1I5C1J6"/>
<dbReference type="Proteomes" id="UP000198867">
    <property type="component" value="Unassembled WGS sequence"/>
</dbReference>
<sequence length="110" mass="12008">MEKHEQLAGEAPEPGASELLFGEPFPVTWSQLLEQNWKALVLNLCSIEATTYSAALADGCSNIVGEIADLQRAEARRQAWMVELIDEARRASEASLHGVRVLGSTLSEAR</sequence>
<gene>
    <name evidence="1" type="ORF">SAMN05216219_2127</name>
</gene>
<name>A0A1I5C1J6_9MICO</name>
<dbReference type="RefSeq" id="WP_143095054.1">
    <property type="nucleotide sequence ID" value="NZ_FOVM01000006.1"/>
</dbReference>
<dbReference type="EMBL" id="FOVM01000006">
    <property type="protein sequence ID" value="SFN80521.1"/>
    <property type="molecule type" value="Genomic_DNA"/>
</dbReference>
<proteinExistence type="predicted"/>
<evidence type="ECO:0000313" key="1">
    <source>
        <dbReference type="EMBL" id="SFN80521.1"/>
    </source>
</evidence>
<reference evidence="2" key="1">
    <citation type="submission" date="2016-10" db="EMBL/GenBank/DDBJ databases">
        <authorList>
            <person name="Varghese N."/>
            <person name="Submissions S."/>
        </authorList>
    </citation>
    <scope>NUCLEOTIDE SEQUENCE [LARGE SCALE GENOMIC DNA]</scope>
    <source>
        <strain evidence="2">CGMCC 1.11101</strain>
    </source>
</reference>